<comment type="caution">
    <text evidence="1">The sequence shown here is derived from an EMBL/GenBank/DDBJ whole genome shotgun (WGS) entry which is preliminary data.</text>
</comment>
<proteinExistence type="predicted"/>
<evidence type="ECO:0000313" key="2">
    <source>
        <dbReference type="Proteomes" id="UP000434957"/>
    </source>
</evidence>
<reference evidence="1 2" key="1">
    <citation type="submission" date="2018-08" db="EMBL/GenBank/DDBJ databases">
        <title>Genomic investigation of the strawberry pathogen Phytophthora fragariae indicates pathogenicity is determined by transcriptional variation in three key races.</title>
        <authorList>
            <person name="Adams T.M."/>
            <person name="Armitage A.D."/>
            <person name="Sobczyk M.K."/>
            <person name="Bates H.J."/>
            <person name="Dunwell J.M."/>
            <person name="Nellist C.F."/>
            <person name="Harrison R.J."/>
        </authorList>
    </citation>
    <scope>NUCLEOTIDE SEQUENCE [LARGE SCALE GENOMIC DNA]</scope>
    <source>
        <strain evidence="1 2">SCRP333</strain>
    </source>
</reference>
<evidence type="ECO:0000313" key="1">
    <source>
        <dbReference type="EMBL" id="KAE9260917.1"/>
    </source>
</evidence>
<accession>A0A6A4AUI2</accession>
<dbReference type="EMBL" id="QXFT01010818">
    <property type="protein sequence ID" value="KAE9260917.1"/>
    <property type="molecule type" value="Genomic_DNA"/>
</dbReference>
<dbReference type="Proteomes" id="UP000434957">
    <property type="component" value="Unassembled WGS sequence"/>
</dbReference>
<protein>
    <submittedName>
        <fullName evidence="1">Uncharacterized protein</fullName>
    </submittedName>
</protein>
<sequence>MTMKLPKTTRNGNVAVKVASMDSKTALNALMKQW</sequence>
<gene>
    <name evidence="1" type="ORF">PR003_g34153</name>
</gene>
<organism evidence="1 2">
    <name type="scientific">Phytophthora rubi</name>
    <dbReference type="NCBI Taxonomy" id="129364"/>
    <lineage>
        <taxon>Eukaryota</taxon>
        <taxon>Sar</taxon>
        <taxon>Stramenopiles</taxon>
        <taxon>Oomycota</taxon>
        <taxon>Peronosporomycetes</taxon>
        <taxon>Peronosporales</taxon>
        <taxon>Peronosporaceae</taxon>
        <taxon>Phytophthora</taxon>
    </lineage>
</organism>
<name>A0A6A4AUI2_9STRA</name>
<keyword evidence="2" id="KW-1185">Reference proteome</keyword>
<dbReference type="AlphaFoldDB" id="A0A6A4AUI2"/>